<evidence type="ECO:0008006" key="4">
    <source>
        <dbReference type="Google" id="ProtNLM"/>
    </source>
</evidence>
<feature type="compositionally biased region" description="Acidic residues" evidence="1">
    <location>
        <begin position="29"/>
        <end position="48"/>
    </location>
</feature>
<dbReference type="RefSeq" id="WP_380570621.1">
    <property type="nucleotide sequence ID" value="NZ_JBHMAH010000028.1"/>
</dbReference>
<name>A0ABV5Z4Q7_9STAP</name>
<comment type="caution">
    <text evidence="2">The sequence shown here is derived from an EMBL/GenBank/DDBJ whole genome shotgun (WGS) entry which is preliminary data.</text>
</comment>
<accession>A0ABV5Z4Q7</accession>
<reference evidence="2 3" key="1">
    <citation type="submission" date="2024-09" db="EMBL/GenBank/DDBJ databases">
        <authorList>
            <person name="Sun Q."/>
            <person name="Mori K."/>
        </authorList>
    </citation>
    <scope>NUCLEOTIDE SEQUENCE [LARGE SCALE GENOMIC DNA]</scope>
    <source>
        <strain evidence="2 3">JCM 12822</strain>
    </source>
</reference>
<sequence>MKKYLMSGGFAAALLLGACSGEESGNTESTEEETTEEATEEVTEEETTDNAAVSEESTEEENTADQAEEEIEEVTESGVETIKEVEVGETTQLENVNMTVNMSQINRVEVNEDLAMFLDTYEAGEKIDNLVIEYTIENTTESPRAFYIDQAEIVTSTGQQLQPEFFLSDGI</sequence>
<dbReference type="EMBL" id="JBHMAH010000028">
    <property type="protein sequence ID" value="MFB9861053.1"/>
    <property type="molecule type" value="Genomic_DNA"/>
</dbReference>
<evidence type="ECO:0000313" key="2">
    <source>
        <dbReference type="EMBL" id="MFB9861053.1"/>
    </source>
</evidence>
<dbReference type="PROSITE" id="PS51257">
    <property type="entry name" value="PROKAR_LIPOPROTEIN"/>
    <property type="match status" value="1"/>
</dbReference>
<organism evidence="2 3">
    <name type="scientific">Salinicoccus siamensis</name>
    <dbReference type="NCBI Taxonomy" id="381830"/>
    <lineage>
        <taxon>Bacteria</taxon>
        <taxon>Bacillati</taxon>
        <taxon>Bacillota</taxon>
        <taxon>Bacilli</taxon>
        <taxon>Bacillales</taxon>
        <taxon>Staphylococcaceae</taxon>
        <taxon>Salinicoccus</taxon>
    </lineage>
</organism>
<gene>
    <name evidence="2" type="ORF">ACFFLE_08075</name>
</gene>
<feature type="compositionally biased region" description="Acidic residues" evidence="1">
    <location>
        <begin position="56"/>
        <end position="75"/>
    </location>
</feature>
<feature type="region of interest" description="Disordered" evidence="1">
    <location>
        <begin position="21"/>
        <end position="85"/>
    </location>
</feature>
<evidence type="ECO:0000313" key="3">
    <source>
        <dbReference type="Proteomes" id="UP001589740"/>
    </source>
</evidence>
<keyword evidence="3" id="KW-1185">Reference proteome</keyword>
<dbReference type="Proteomes" id="UP001589740">
    <property type="component" value="Unassembled WGS sequence"/>
</dbReference>
<protein>
    <recommendedName>
        <fullName evidence="4">DUF4352 domain-containing protein</fullName>
    </recommendedName>
</protein>
<evidence type="ECO:0000256" key="1">
    <source>
        <dbReference type="SAM" id="MobiDB-lite"/>
    </source>
</evidence>
<proteinExistence type="predicted"/>